<keyword evidence="5 8" id="KW-0378">Hydrolase</keyword>
<dbReference type="Pfam" id="PF00293">
    <property type="entry name" value="NUDIX"/>
    <property type="match status" value="1"/>
</dbReference>
<evidence type="ECO:0000256" key="8">
    <source>
        <dbReference type="RuleBase" id="RU003476"/>
    </source>
</evidence>
<dbReference type="AlphaFoldDB" id="A0A1A0VTU6"/>
<comment type="cofactor">
    <cofactor evidence="2">
        <name>Mg(2+)</name>
        <dbReference type="ChEBI" id="CHEBI:18420"/>
    </cofactor>
</comment>
<evidence type="ECO:0000256" key="1">
    <source>
        <dbReference type="ARBA" id="ARBA00001936"/>
    </source>
</evidence>
<proteinExistence type="inferred from homology"/>
<accession>A0A1A0VTU6</accession>
<dbReference type="PANTHER" id="PTHR12992:SF11">
    <property type="entry name" value="MITOCHONDRIAL COENZYME A DIPHOSPHATASE NUDT8"/>
    <property type="match status" value="1"/>
</dbReference>
<evidence type="ECO:0000259" key="9">
    <source>
        <dbReference type="PROSITE" id="PS51462"/>
    </source>
</evidence>
<dbReference type="PRINTS" id="PR00502">
    <property type="entry name" value="NUDIXFAMILY"/>
</dbReference>
<comment type="cofactor">
    <cofactor evidence="1">
        <name>Mn(2+)</name>
        <dbReference type="ChEBI" id="CHEBI:29035"/>
    </cofactor>
</comment>
<evidence type="ECO:0000256" key="7">
    <source>
        <dbReference type="ARBA" id="ARBA00023211"/>
    </source>
</evidence>
<dbReference type="InterPro" id="IPR020084">
    <property type="entry name" value="NUDIX_hydrolase_CS"/>
</dbReference>
<dbReference type="CDD" id="cd03426">
    <property type="entry name" value="NUDIX_CoAse_Nudt7"/>
    <property type="match status" value="1"/>
</dbReference>
<dbReference type="SUPFAM" id="SSF55811">
    <property type="entry name" value="Nudix"/>
    <property type="match status" value="1"/>
</dbReference>
<evidence type="ECO:0000313" key="10">
    <source>
        <dbReference type="EMBL" id="OBB86648.1"/>
    </source>
</evidence>
<evidence type="ECO:0000313" key="11">
    <source>
        <dbReference type="Proteomes" id="UP000091914"/>
    </source>
</evidence>
<evidence type="ECO:0000256" key="5">
    <source>
        <dbReference type="ARBA" id="ARBA00022801"/>
    </source>
</evidence>
<evidence type="ECO:0000256" key="6">
    <source>
        <dbReference type="ARBA" id="ARBA00022842"/>
    </source>
</evidence>
<dbReference type="InterPro" id="IPR015797">
    <property type="entry name" value="NUDIX_hydrolase-like_dom_sf"/>
</dbReference>
<dbReference type="PROSITE" id="PS51462">
    <property type="entry name" value="NUDIX"/>
    <property type="match status" value="1"/>
</dbReference>
<gene>
    <name evidence="10" type="ORF">A5760_04480</name>
</gene>
<evidence type="ECO:0000256" key="3">
    <source>
        <dbReference type="ARBA" id="ARBA00005582"/>
    </source>
</evidence>
<reference evidence="10 11" key="1">
    <citation type="submission" date="2016-06" db="EMBL/GenBank/DDBJ databases">
        <authorList>
            <person name="Kjaerup R.B."/>
            <person name="Dalgaard T.S."/>
            <person name="Juul-Madsen H.R."/>
        </authorList>
    </citation>
    <scope>NUCLEOTIDE SEQUENCE [LARGE SCALE GENOMIC DNA]</scope>
    <source>
        <strain evidence="10 11">852002-51834_SCH5396731</strain>
    </source>
</reference>
<dbReference type="EMBL" id="LZSX01000027">
    <property type="protein sequence ID" value="OBB86648.1"/>
    <property type="molecule type" value="Genomic_DNA"/>
</dbReference>
<organism evidence="10 11">
    <name type="scientific">Mycobacterium colombiense</name>
    <dbReference type="NCBI Taxonomy" id="339268"/>
    <lineage>
        <taxon>Bacteria</taxon>
        <taxon>Bacillati</taxon>
        <taxon>Actinomycetota</taxon>
        <taxon>Actinomycetes</taxon>
        <taxon>Mycobacteriales</taxon>
        <taxon>Mycobacteriaceae</taxon>
        <taxon>Mycobacterium</taxon>
        <taxon>Mycobacterium avium complex (MAC)</taxon>
    </lineage>
</organism>
<comment type="similarity">
    <text evidence="3 8">Belongs to the Nudix hydrolase family.</text>
</comment>
<dbReference type="GO" id="GO:0010945">
    <property type="term" value="F:coenzyme A diphosphatase activity"/>
    <property type="evidence" value="ECO:0007669"/>
    <property type="project" value="InterPro"/>
</dbReference>
<evidence type="ECO:0000256" key="2">
    <source>
        <dbReference type="ARBA" id="ARBA00001946"/>
    </source>
</evidence>
<dbReference type="RefSeq" id="WP_064878562.1">
    <property type="nucleotide sequence ID" value="NZ_LZSX01000027.1"/>
</dbReference>
<dbReference type="InterPro" id="IPR045121">
    <property type="entry name" value="CoAse"/>
</dbReference>
<sequence length="239" mass="26166">MTIPYDQPLRERIRNNLAGHHRRAVTDPTKRHAAVAVVLVDSEVGEDRVDPVSVHEWNAGRPSPAAHLDGRMVDVSGGAAFLLCRRASRLNSHAAQWALPGGRLDPGETAVDAALRELREEVGIELADSTVLGLLDDYPTRSGYVITPVVVWGGGRLDLRPAPDEVVAVYRVGLHQLQRDDSPRFITIPESPRPVVQIPLGNDLIHAPTGAVLLQLRWLGLEGRADPVDDLEQPVFAWK</sequence>
<dbReference type="InterPro" id="IPR020476">
    <property type="entry name" value="Nudix_hydrolase"/>
</dbReference>
<keyword evidence="7" id="KW-0464">Manganese</keyword>
<keyword evidence="6" id="KW-0460">Magnesium</keyword>
<dbReference type="PROSITE" id="PS00893">
    <property type="entry name" value="NUDIX_BOX"/>
    <property type="match status" value="1"/>
</dbReference>
<dbReference type="GO" id="GO:0046872">
    <property type="term" value="F:metal ion binding"/>
    <property type="evidence" value="ECO:0007669"/>
    <property type="project" value="UniProtKB-KW"/>
</dbReference>
<dbReference type="InterPro" id="IPR000086">
    <property type="entry name" value="NUDIX_hydrolase_dom"/>
</dbReference>
<dbReference type="OrthoDB" id="9804442at2"/>
<keyword evidence="4" id="KW-0479">Metal-binding</keyword>
<dbReference type="PANTHER" id="PTHR12992">
    <property type="entry name" value="NUDIX HYDROLASE"/>
    <property type="match status" value="1"/>
</dbReference>
<dbReference type="Gene3D" id="3.90.79.10">
    <property type="entry name" value="Nucleoside Triphosphate Pyrophosphohydrolase"/>
    <property type="match status" value="1"/>
</dbReference>
<evidence type="ECO:0000256" key="4">
    <source>
        <dbReference type="ARBA" id="ARBA00022723"/>
    </source>
</evidence>
<protein>
    <submittedName>
        <fullName evidence="10">Coenzyme A pyrophosphatase</fullName>
    </submittedName>
</protein>
<dbReference type="Proteomes" id="UP000091914">
    <property type="component" value="Unassembled WGS sequence"/>
</dbReference>
<comment type="caution">
    <text evidence="10">The sequence shown here is derived from an EMBL/GenBank/DDBJ whole genome shotgun (WGS) entry which is preliminary data.</text>
</comment>
<name>A0A1A0VTU6_9MYCO</name>
<feature type="domain" description="Nudix hydrolase" evidence="9">
    <location>
        <begin position="30"/>
        <end position="196"/>
    </location>
</feature>